<evidence type="ECO:0000256" key="5">
    <source>
        <dbReference type="RuleBase" id="RU363094"/>
    </source>
</evidence>
<dbReference type="EMBL" id="MGDF01000033">
    <property type="protein sequence ID" value="OGL46783.1"/>
    <property type="molecule type" value="Genomic_DNA"/>
</dbReference>
<reference evidence="7 8" key="1">
    <citation type="journal article" date="2016" name="Nat. Commun.">
        <title>Thousands of microbial genomes shed light on interconnected biogeochemical processes in an aquifer system.</title>
        <authorList>
            <person name="Anantharaman K."/>
            <person name="Brown C.T."/>
            <person name="Hug L.A."/>
            <person name="Sharon I."/>
            <person name="Castelle C.J."/>
            <person name="Probst A.J."/>
            <person name="Thomas B.C."/>
            <person name="Singh A."/>
            <person name="Wilkins M.J."/>
            <person name="Karaoz U."/>
            <person name="Brodie E.L."/>
            <person name="Williams K.H."/>
            <person name="Hubbard S.S."/>
            <person name="Banfield J.F."/>
        </authorList>
    </citation>
    <scope>NUCLEOTIDE SEQUENCE [LARGE SCALE GENOMIC DNA]</scope>
</reference>
<gene>
    <name evidence="7" type="ORF">A2149_06620</name>
</gene>
<evidence type="ECO:0000259" key="6">
    <source>
        <dbReference type="PROSITE" id="PS51186"/>
    </source>
</evidence>
<dbReference type="PANTHER" id="PTHR43420:SF44">
    <property type="entry name" value="ACETYLTRANSFERASE YPEA"/>
    <property type="match status" value="1"/>
</dbReference>
<evidence type="ECO:0000313" key="8">
    <source>
        <dbReference type="Proteomes" id="UP000178435"/>
    </source>
</evidence>
<evidence type="ECO:0000256" key="3">
    <source>
        <dbReference type="ARBA" id="ARBA00022679"/>
    </source>
</evidence>
<dbReference type="GO" id="GO:0005737">
    <property type="term" value="C:cytoplasm"/>
    <property type="evidence" value="ECO:0007669"/>
    <property type="project" value="UniProtKB-SubCell"/>
</dbReference>
<feature type="domain" description="N-acetyltransferase" evidence="6">
    <location>
        <begin position="3"/>
        <end position="152"/>
    </location>
</feature>
<evidence type="ECO:0000256" key="1">
    <source>
        <dbReference type="ARBA" id="ARBA00005395"/>
    </source>
</evidence>
<accession>A0A1F7RZ01</accession>
<dbReference type="Proteomes" id="UP000178435">
    <property type="component" value="Unassembled WGS sequence"/>
</dbReference>
<comment type="catalytic activity">
    <reaction evidence="5">
        <text>N-terminal L-alanyl-[ribosomal protein bS18] + acetyl-CoA = N-terminal N(alpha)-acetyl-L-alanyl-[ribosomal protein bS18] + CoA + H(+)</text>
        <dbReference type="Rhea" id="RHEA:43756"/>
        <dbReference type="Rhea" id="RHEA-COMP:10676"/>
        <dbReference type="Rhea" id="RHEA-COMP:10677"/>
        <dbReference type="ChEBI" id="CHEBI:15378"/>
        <dbReference type="ChEBI" id="CHEBI:57287"/>
        <dbReference type="ChEBI" id="CHEBI:57288"/>
        <dbReference type="ChEBI" id="CHEBI:64718"/>
        <dbReference type="ChEBI" id="CHEBI:83683"/>
        <dbReference type="EC" id="2.3.1.266"/>
    </reaction>
</comment>
<dbReference type="EC" id="2.3.1.266" evidence="5"/>
<dbReference type="CDD" id="cd04301">
    <property type="entry name" value="NAT_SF"/>
    <property type="match status" value="1"/>
</dbReference>
<dbReference type="SUPFAM" id="SSF55729">
    <property type="entry name" value="Acyl-CoA N-acyltransferases (Nat)"/>
    <property type="match status" value="1"/>
</dbReference>
<dbReference type="InterPro" id="IPR000182">
    <property type="entry name" value="GNAT_dom"/>
</dbReference>
<sequence>MDLEFSLMDYEDLDEVLAIERASFVTPWTRLMFLSEFEKNGISYIYVARSKGIKNRTIFGYIVLWHLGEEAQIANIATHPGYLRKGIGEKILKFSLQKIKEMGAIEVFLEVRVSNIAARDLYEKSGFKNFGIRKKYYADTGEDAILMKKALNL</sequence>
<proteinExistence type="inferred from homology"/>
<keyword evidence="4" id="KW-0012">Acyltransferase</keyword>
<comment type="similarity">
    <text evidence="1 5">Belongs to the acetyltransferase family. RimI subfamily.</text>
</comment>
<organism evidence="7 8">
    <name type="scientific">Candidatus Schekmanbacteria bacterium RBG_16_38_11</name>
    <dbReference type="NCBI Taxonomy" id="1817880"/>
    <lineage>
        <taxon>Bacteria</taxon>
        <taxon>Candidatus Schekmaniibacteriota</taxon>
    </lineage>
</organism>
<dbReference type="NCBIfam" id="TIGR01575">
    <property type="entry name" value="rimI"/>
    <property type="match status" value="1"/>
</dbReference>
<dbReference type="InterPro" id="IPR016181">
    <property type="entry name" value="Acyl_CoA_acyltransferase"/>
</dbReference>
<evidence type="ECO:0000256" key="2">
    <source>
        <dbReference type="ARBA" id="ARBA00022490"/>
    </source>
</evidence>
<dbReference type="InterPro" id="IPR006464">
    <property type="entry name" value="AcTrfase_RimI/Ard1"/>
</dbReference>
<keyword evidence="2 5" id="KW-0963">Cytoplasm</keyword>
<name>A0A1F7RZ01_9BACT</name>
<dbReference type="Gene3D" id="3.40.630.30">
    <property type="match status" value="1"/>
</dbReference>
<keyword evidence="3 7" id="KW-0808">Transferase</keyword>
<evidence type="ECO:0000313" key="7">
    <source>
        <dbReference type="EMBL" id="OGL46783.1"/>
    </source>
</evidence>
<comment type="function">
    <text evidence="5">Acetylates the N-terminal alanine of ribosomal protein bS18.</text>
</comment>
<comment type="caution">
    <text evidence="7">The sequence shown here is derived from an EMBL/GenBank/DDBJ whole genome shotgun (WGS) entry which is preliminary data.</text>
</comment>
<evidence type="ECO:0000256" key="4">
    <source>
        <dbReference type="ARBA" id="ARBA00023315"/>
    </source>
</evidence>
<dbReference type="Pfam" id="PF00583">
    <property type="entry name" value="Acetyltransf_1"/>
    <property type="match status" value="1"/>
</dbReference>
<dbReference type="PANTHER" id="PTHR43420">
    <property type="entry name" value="ACETYLTRANSFERASE"/>
    <property type="match status" value="1"/>
</dbReference>
<protein>
    <recommendedName>
        <fullName evidence="5">[Ribosomal protein bS18]-alanine N-acetyltransferase</fullName>
        <ecNumber evidence="5">2.3.1.266</ecNumber>
    </recommendedName>
</protein>
<dbReference type="InterPro" id="IPR050680">
    <property type="entry name" value="YpeA/RimI_acetyltransf"/>
</dbReference>
<dbReference type="AlphaFoldDB" id="A0A1F7RZ01"/>
<dbReference type="PROSITE" id="PS51186">
    <property type="entry name" value="GNAT"/>
    <property type="match status" value="1"/>
</dbReference>
<comment type="subcellular location">
    <subcellularLocation>
        <location evidence="5">Cytoplasm</location>
    </subcellularLocation>
</comment>
<dbReference type="GO" id="GO:0008999">
    <property type="term" value="F:protein-N-terminal-alanine acetyltransferase activity"/>
    <property type="evidence" value="ECO:0007669"/>
    <property type="project" value="UniProtKB-EC"/>
</dbReference>